<proteinExistence type="predicted"/>
<reference evidence="2" key="1">
    <citation type="journal article" date="2022" name="Mol. Ecol. Resour.">
        <title>The genomes of chicory, endive, great burdock and yacon provide insights into Asteraceae palaeo-polyploidization history and plant inulin production.</title>
        <authorList>
            <person name="Fan W."/>
            <person name="Wang S."/>
            <person name="Wang H."/>
            <person name="Wang A."/>
            <person name="Jiang F."/>
            <person name="Liu H."/>
            <person name="Zhao H."/>
            <person name="Xu D."/>
            <person name="Zhang Y."/>
        </authorList>
    </citation>
    <scope>NUCLEOTIDE SEQUENCE [LARGE SCALE GENOMIC DNA]</scope>
    <source>
        <strain evidence="2">cv. Niubang</strain>
    </source>
</reference>
<dbReference type="EMBL" id="CM042061">
    <property type="protein sequence ID" value="KAI3672427.1"/>
    <property type="molecule type" value="Genomic_DNA"/>
</dbReference>
<name>A0ACB8XPC7_ARCLA</name>
<comment type="caution">
    <text evidence="1">The sequence shown here is derived from an EMBL/GenBank/DDBJ whole genome shotgun (WGS) entry which is preliminary data.</text>
</comment>
<evidence type="ECO:0000313" key="2">
    <source>
        <dbReference type="Proteomes" id="UP001055879"/>
    </source>
</evidence>
<evidence type="ECO:0000313" key="1">
    <source>
        <dbReference type="EMBL" id="KAI3672427.1"/>
    </source>
</evidence>
<dbReference type="Proteomes" id="UP001055879">
    <property type="component" value="Linkage Group LG15"/>
</dbReference>
<protein>
    <submittedName>
        <fullName evidence="1">Uncharacterized protein</fullName>
    </submittedName>
</protein>
<gene>
    <name evidence="1" type="ORF">L6452_38515</name>
</gene>
<organism evidence="1 2">
    <name type="scientific">Arctium lappa</name>
    <name type="common">Greater burdock</name>
    <name type="synonym">Lappa major</name>
    <dbReference type="NCBI Taxonomy" id="4217"/>
    <lineage>
        <taxon>Eukaryota</taxon>
        <taxon>Viridiplantae</taxon>
        <taxon>Streptophyta</taxon>
        <taxon>Embryophyta</taxon>
        <taxon>Tracheophyta</taxon>
        <taxon>Spermatophyta</taxon>
        <taxon>Magnoliopsida</taxon>
        <taxon>eudicotyledons</taxon>
        <taxon>Gunneridae</taxon>
        <taxon>Pentapetalae</taxon>
        <taxon>asterids</taxon>
        <taxon>campanulids</taxon>
        <taxon>Asterales</taxon>
        <taxon>Asteraceae</taxon>
        <taxon>Carduoideae</taxon>
        <taxon>Cardueae</taxon>
        <taxon>Arctiinae</taxon>
        <taxon>Arctium</taxon>
    </lineage>
</organism>
<sequence>MLGGSFFVISTKGHPRWPLQRLESTGSPAVYRLLENLEYELTGIEGHGDDVRASTYSIFYIQITVFITTFITEIIIRSLLIRQSVFGDYHMFITYSGLGLVSIRRLSQLNILDKLDIVITSSANFFDTTIDVNHLGSTK</sequence>
<reference evidence="1 2" key="2">
    <citation type="journal article" date="2022" name="Mol. Ecol. Resour.">
        <title>The genomes of chicory, endive, great burdock and yacon provide insights into Asteraceae paleo-polyploidization history and plant inulin production.</title>
        <authorList>
            <person name="Fan W."/>
            <person name="Wang S."/>
            <person name="Wang H."/>
            <person name="Wang A."/>
            <person name="Jiang F."/>
            <person name="Liu H."/>
            <person name="Zhao H."/>
            <person name="Xu D."/>
            <person name="Zhang Y."/>
        </authorList>
    </citation>
    <scope>NUCLEOTIDE SEQUENCE [LARGE SCALE GENOMIC DNA]</scope>
    <source>
        <strain evidence="2">cv. Niubang</strain>
    </source>
</reference>
<accession>A0ACB8XPC7</accession>
<keyword evidence="2" id="KW-1185">Reference proteome</keyword>